<gene>
    <name evidence="1" type="ORF">VNO78_08621</name>
</gene>
<evidence type="ECO:0000313" key="1">
    <source>
        <dbReference type="EMBL" id="KAK7406983.1"/>
    </source>
</evidence>
<evidence type="ECO:0000313" key="2">
    <source>
        <dbReference type="Proteomes" id="UP001386955"/>
    </source>
</evidence>
<name>A0AAN9T5J1_PSOTE</name>
<dbReference type="AlphaFoldDB" id="A0AAN9T5J1"/>
<proteinExistence type="predicted"/>
<organism evidence="1 2">
    <name type="scientific">Psophocarpus tetragonolobus</name>
    <name type="common">Winged bean</name>
    <name type="synonym">Dolichos tetragonolobus</name>
    <dbReference type="NCBI Taxonomy" id="3891"/>
    <lineage>
        <taxon>Eukaryota</taxon>
        <taxon>Viridiplantae</taxon>
        <taxon>Streptophyta</taxon>
        <taxon>Embryophyta</taxon>
        <taxon>Tracheophyta</taxon>
        <taxon>Spermatophyta</taxon>
        <taxon>Magnoliopsida</taxon>
        <taxon>eudicotyledons</taxon>
        <taxon>Gunneridae</taxon>
        <taxon>Pentapetalae</taxon>
        <taxon>rosids</taxon>
        <taxon>fabids</taxon>
        <taxon>Fabales</taxon>
        <taxon>Fabaceae</taxon>
        <taxon>Papilionoideae</taxon>
        <taxon>50 kb inversion clade</taxon>
        <taxon>NPAAA clade</taxon>
        <taxon>indigoferoid/millettioid clade</taxon>
        <taxon>Phaseoleae</taxon>
        <taxon>Psophocarpus</taxon>
    </lineage>
</organism>
<keyword evidence="2" id="KW-1185">Reference proteome</keyword>
<comment type="caution">
    <text evidence="1">The sequence shown here is derived from an EMBL/GenBank/DDBJ whole genome shotgun (WGS) entry which is preliminary data.</text>
</comment>
<dbReference type="EMBL" id="JAYMYS010000002">
    <property type="protein sequence ID" value="KAK7406983.1"/>
    <property type="molecule type" value="Genomic_DNA"/>
</dbReference>
<protein>
    <submittedName>
        <fullName evidence="1">Uncharacterized protein</fullName>
    </submittedName>
</protein>
<accession>A0AAN9T5J1</accession>
<reference evidence="1 2" key="1">
    <citation type="submission" date="2024-01" db="EMBL/GenBank/DDBJ databases">
        <title>The genomes of 5 underutilized Papilionoideae crops provide insights into root nodulation and disease resistanc.</title>
        <authorList>
            <person name="Jiang F."/>
        </authorList>
    </citation>
    <scope>NUCLEOTIDE SEQUENCE [LARGE SCALE GENOMIC DNA]</scope>
    <source>
        <strain evidence="1">DUOXIRENSHENG_FW03</strain>
        <tissue evidence="1">Leaves</tissue>
    </source>
</reference>
<dbReference type="Proteomes" id="UP001386955">
    <property type="component" value="Unassembled WGS sequence"/>
</dbReference>
<sequence length="129" mass="15004">MFLLQHKFNYLNACGIYAYVCHMIRSKENNIMHSNRHKKRSKIATGHFDAECSELLVAQRESKGFLSKVSFAPSKKLRQAREHGMYSNVTQRHSLPIEQCKVWKLSFEVVTKIVVQRASPLDHEFKHAC</sequence>